<dbReference type="SMART" id="SM00671">
    <property type="entry name" value="SEL1"/>
    <property type="match status" value="5"/>
</dbReference>
<organism evidence="11 12">
    <name type="scientific">Klebsormidium nitens</name>
    <name type="common">Green alga</name>
    <name type="synonym">Ulothrix nitens</name>
    <dbReference type="NCBI Taxonomy" id="105231"/>
    <lineage>
        <taxon>Eukaryota</taxon>
        <taxon>Viridiplantae</taxon>
        <taxon>Streptophyta</taxon>
        <taxon>Klebsormidiophyceae</taxon>
        <taxon>Klebsormidiales</taxon>
        <taxon>Klebsormidiaceae</taxon>
        <taxon>Klebsormidium</taxon>
    </lineage>
</organism>
<dbReference type="InterPro" id="IPR036537">
    <property type="entry name" value="Adaptor_Cbl_N_dom_sf"/>
</dbReference>
<dbReference type="OrthoDB" id="676979at2759"/>
<dbReference type="CDD" id="cd21037">
    <property type="entry name" value="MLKL_NTD"/>
    <property type="match status" value="1"/>
</dbReference>
<feature type="compositionally biased region" description="Low complexity" evidence="9">
    <location>
        <begin position="483"/>
        <end position="499"/>
    </location>
</feature>
<accession>A0A1Y1IKC5</accession>
<dbReference type="GO" id="GO:0007166">
    <property type="term" value="P:cell surface receptor signaling pathway"/>
    <property type="evidence" value="ECO:0007669"/>
    <property type="project" value="InterPro"/>
</dbReference>
<feature type="compositionally biased region" description="Polar residues" evidence="9">
    <location>
        <begin position="533"/>
        <end position="551"/>
    </location>
</feature>
<name>A0A1Y1IKC5_KLENI</name>
<dbReference type="PROSITE" id="PS00108">
    <property type="entry name" value="PROTEIN_KINASE_ST"/>
    <property type="match status" value="1"/>
</dbReference>
<dbReference type="SUPFAM" id="SSF81901">
    <property type="entry name" value="HCP-like"/>
    <property type="match status" value="2"/>
</dbReference>
<dbReference type="SMART" id="SM00220">
    <property type="entry name" value="S_TKc"/>
    <property type="match status" value="1"/>
</dbReference>
<dbReference type="Pfam" id="PF07714">
    <property type="entry name" value="PK_Tyr_Ser-Thr"/>
    <property type="match status" value="1"/>
</dbReference>
<dbReference type="OMA" id="RIAVEWY"/>
<dbReference type="Gene3D" id="1.25.40.10">
    <property type="entry name" value="Tetratricopeptide repeat domain"/>
    <property type="match status" value="2"/>
</dbReference>
<evidence type="ECO:0000256" key="8">
    <source>
        <dbReference type="PROSITE-ProRule" id="PRU10141"/>
    </source>
</evidence>
<dbReference type="PANTHER" id="PTHR44329">
    <property type="entry name" value="SERINE/THREONINE-PROTEIN KINASE TNNI3K-RELATED"/>
    <property type="match status" value="1"/>
</dbReference>
<evidence type="ECO:0000256" key="2">
    <source>
        <dbReference type="ARBA" id="ARBA00022614"/>
    </source>
</evidence>
<sequence>MALALPTIGDCIILVLSIQQIADEAQVNKNLSRQLAWHAGIVRDVLSEAQKKATGSQMAAIPQLATLKALLNDAQSLLSKFVKRKWLSRMWKRADDFQAFQNIHRRLDASIQALMLELVLNVAVPTFSIEEMDAIEEADLEQDSVTVKRLQEEAKKSPSQDEGTEAMLAQWSEVLSARQSASHARNISVGLKREELTVGPRIGSGGFGIVYEGRWNGAPVAVKELPYGVDLNEDERDAFRKEAAYHTDLRHPHVVQVFGTCTDDHPFYIVMELMSGGSLSSLIKRRMSGQAAGVAESLFPVEVARSMMLQIARAMVFLHSRQIIHRDLKAANILVRVLDERSGACDVKVADFGLATLKTATTVHKTRAGTGRWMAPEVADDGPYSGKSDVYSFAMTCFEILTGSVPFSSLKTDIAVMRAVDRGERPELPESCPAELRALIESCWQEDHRARPAFEEVCERLEGMGALGGLDGGVRRESRGPSPVTAPGAGTEAAETEVASQTLDEIKEGAKEEEEQVQAPEWRSNADLEGVSPQGSLSVAASTRSEAVSHTPTDKQAVELRGDSERGVGKGVPRGTAALLEASGQGAGRVGQALPPPVAPKEVDQAVESVSEPVAASLDDVYRRAYRGEPGAQYELALCYYIPRLGAPLNLRQAVEWLEKAANGGVAKARALLASCYSDGFGVAKNPEKAVQLALLVEGEPLAKYVLGVAYLVGWGGVPRDDAMAGKLFASAKKLLEVLVQDSKAPDLPLFQARLGDCYSYGRGTSTDSKQALALYQEAAEQGHATAQLDVGDCLSDPLPMEFRDKHGTRAYWYWKAVEQGLADAQFQLARLIECGNGTEWQKAEAVRLYSAALVNWDQNELARWFQENTRAGLLAWIFRQDTRASLGVASQLGHINGPLLLRMLNLRVVSLVDLSTDVDMLAATLKRGPFPALQTLNLKNNCIGWRGAMELTTAINRGFLPALCLLDLCGTQIGVLGVHALAGALERGSLPALQSLDLQCNNMLARGAKALAGALERGPFPALRQLQLGGNEIGEQGARALAAALERGSFPVLQSLSLRGNKIGLHGAQAMARALKCGSVPALQELNLSENGIEEQGARALVVALGTGYLAQPLIGR</sequence>
<keyword evidence="3" id="KW-0808">Transferase</keyword>
<dbReference type="PANTHER" id="PTHR44329:SF260">
    <property type="entry name" value="PROTEIN KINASE DOMAIN-CONTAINING PROTEIN"/>
    <property type="match status" value="1"/>
</dbReference>
<keyword evidence="7 8" id="KW-0067">ATP-binding</keyword>
<dbReference type="PROSITE" id="PS00107">
    <property type="entry name" value="PROTEIN_KINASE_ATP"/>
    <property type="match status" value="1"/>
</dbReference>
<evidence type="ECO:0000256" key="3">
    <source>
        <dbReference type="ARBA" id="ARBA00022679"/>
    </source>
</evidence>
<dbReference type="GO" id="GO:0007165">
    <property type="term" value="P:signal transduction"/>
    <property type="evidence" value="ECO:0000318"/>
    <property type="project" value="GO_Central"/>
</dbReference>
<feature type="region of interest" description="Disordered" evidence="9">
    <location>
        <begin position="469"/>
        <end position="571"/>
    </location>
</feature>
<dbReference type="InterPro" id="IPR001245">
    <property type="entry name" value="Ser-Thr/Tyr_kinase_cat_dom"/>
</dbReference>
<dbReference type="PROSITE" id="PS50011">
    <property type="entry name" value="PROTEIN_KINASE_DOM"/>
    <property type="match status" value="1"/>
</dbReference>
<dbReference type="Pfam" id="PF08238">
    <property type="entry name" value="Sel1"/>
    <property type="match status" value="5"/>
</dbReference>
<keyword evidence="12" id="KW-1185">Reference proteome</keyword>
<evidence type="ECO:0000256" key="1">
    <source>
        <dbReference type="ARBA" id="ARBA00022527"/>
    </source>
</evidence>
<dbReference type="InterPro" id="IPR000719">
    <property type="entry name" value="Prot_kinase_dom"/>
</dbReference>
<evidence type="ECO:0000256" key="9">
    <source>
        <dbReference type="SAM" id="MobiDB-lite"/>
    </source>
</evidence>
<keyword evidence="2" id="KW-0433">Leucine-rich repeat</keyword>
<keyword evidence="4" id="KW-0677">Repeat</keyword>
<dbReference type="InterPro" id="IPR011990">
    <property type="entry name" value="TPR-like_helical_dom_sf"/>
</dbReference>
<dbReference type="InterPro" id="IPR032675">
    <property type="entry name" value="LRR_dom_sf"/>
</dbReference>
<dbReference type="Pfam" id="PF13516">
    <property type="entry name" value="LRR_6"/>
    <property type="match status" value="4"/>
</dbReference>
<dbReference type="GO" id="GO:0005524">
    <property type="term" value="F:ATP binding"/>
    <property type="evidence" value="ECO:0007669"/>
    <property type="project" value="UniProtKB-UniRule"/>
</dbReference>
<dbReference type="EMBL" id="DF237448">
    <property type="protein sequence ID" value="GAQ89216.1"/>
    <property type="molecule type" value="Genomic_DNA"/>
</dbReference>
<dbReference type="SUPFAM" id="SSF56112">
    <property type="entry name" value="Protein kinase-like (PK-like)"/>
    <property type="match status" value="1"/>
</dbReference>
<dbReference type="Proteomes" id="UP000054558">
    <property type="component" value="Unassembled WGS sequence"/>
</dbReference>
<dbReference type="Gene3D" id="3.80.10.10">
    <property type="entry name" value="Ribonuclease Inhibitor"/>
    <property type="match status" value="2"/>
</dbReference>
<dbReference type="InterPro" id="IPR017441">
    <property type="entry name" value="Protein_kinase_ATP_BS"/>
</dbReference>
<dbReference type="InterPro" id="IPR011009">
    <property type="entry name" value="Kinase-like_dom_sf"/>
</dbReference>
<reference evidence="11 12" key="1">
    <citation type="journal article" date="2014" name="Nat. Commun.">
        <title>Klebsormidium flaccidum genome reveals primary factors for plant terrestrial adaptation.</title>
        <authorList>
            <person name="Hori K."/>
            <person name="Maruyama F."/>
            <person name="Fujisawa T."/>
            <person name="Togashi T."/>
            <person name="Yamamoto N."/>
            <person name="Seo M."/>
            <person name="Sato S."/>
            <person name="Yamada T."/>
            <person name="Mori H."/>
            <person name="Tajima N."/>
            <person name="Moriyama T."/>
            <person name="Ikeuchi M."/>
            <person name="Watanabe M."/>
            <person name="Wada H."/>
            <person name="Kobayashi K."/>
            <person name="Saito M."/>
            <person name="Masuda T."/>
            <person name="Sasaki-Sekimoto Y."/>
            <person name="Mashiguchi K."/>
            <person name="Awai K."/>
            <person name="Shimojima M."/>
            <person name="Masuda S."/>
            <person name="Iwai M."/>
            <person name="Nobusawa T."/>
            <person name="Narise T."/>
            <person name="Kondo S."/>
            <person name="Saito H."/>
            <person name="Sato R."/>
            <person name="Murakawa M."/>
            <person name="Ihara Y."/>
            <person name="Oshima-Yamada Y."/>
            <person name="Ohtaka K."/>
            <person name="Satoh M."/>
            <person name="Sonobe K."/>
            <person name="Ishii M."/>
            <person name="Ohtani R."/>
            <person name="Kanamori-Sato M."/>
            <person name="Honoki R."/>
            <person name="Miyazaki D."/>
            <person name="Mochizuki H."/>
            <person name="Umetsu J."/>
            <person name="Higashi K."/>
            <person name="Shibata D."/>
            <person name="Kamiya Y."/>
            <person name="Sato N."/>
            <person name="Nakamura Y."/>
            <person name="Tabata S."/>
            <person name="Ida S."/>
            <person name="Kurokawa K."/>
            <person name="Ohta H."/>
        </authorList>
    </citation>
    <scope>NUCLEOTIDE SEQUENCE [LARGE SCALE GENOMIC DNA]</scope>
    <source>
        <strain evidence="11 12">NIES-2285</strain>
    </source>
</reference>
<dbReference type="Gene3D" id="1.10.510.10">
    <property type="entry name" value="Transferase(Phosphotransferase) domain 1"/>
    <property type="match status" value="1"/>
</dbReference>
<dbReference type="PRINTS" id="PR00109">
    <property type="entry name" value="TYRKINASE"/>
</dbReference>
<dbReference type="InterPro" id="IPR008271">
    <property type="entry name" value="Ser/Thr_kinase_AS"/>
</dbReference>
<dbReference type="InterPro" id="IPR001611">
    <property type="entry name" value="Leu-rich_rpt"/>
</dbReference>
<dbReference type="InterPro" id="IPR051681">
    <property type="entry name" value="Ser/Thr_Kinases-Pseudokinases"/>
</dbReference>
<evidence type="ECO:0000259" key="10">
    <source>
        <dbReference type="PROSITE" id="PS50011"/>
    </source>
</evidence>
<protein>
    <submittedName>
        <fullName evidence="11">ATMRK serine/threonine protein kinase-like</fullName>
    </submittedName>
</protein>
<dbReference type="InterPro" id="IPR059179">
    <property type="entry name" value="MLKL-like_MCAfunc"/>
</dbReference>
<dbReference type="AlphaFoldDB" id="A0A1Y1IKC5"/>
<evidence type="ECO:0000313" key="12">
    <source>
        <dbReference type="Proteomes" id="UP000054558"/>
    </source>
</evidence>
<dbReference type="CDD" id="cd13999">
    <property type="entry name" value="STKc_MAP3K-like"/>
    <property type="match status" value="1"/>
</dbReference>
<dbReference type="SUPFAM" id="SSF52047">
    <property type="entry name" value="RNI-like"/>
    <property type="match status" value="1"/>
</dbReference>
<evidence type="ECO:0000256" key="4">
    <source>
        <dbReference type="ARBA" id="ARBA00022737"/>
    </source>
</evidence>
<evidence type="ECO:0000256" key="5">
    <source>
        <dbReference type="ARBA" id="ARBA00022741"/>
    </source>
</evidence>
<keyword evidence="5 8" id="KW-0547">Nucleotide-binding</keyword>
<feature type="domain" description="Protein kinase" evidence="10">
    <location>
        <begin position="196"/>
        <end position="467"/>
    </location>
</feature>
<feature type="compositionally biased region" description="Basic and acidic residues" evidence="9">
    <location>
        <begin position="552"/>
        <end position="568"/>
    </location>
</feature>
<feature type="binding site" evidence="8">
    <location>
        <position position="223"/>
    </location>
    <ligand>
        <name>ATP</name>
        <dbReference type="ChEBI" id="CHEBI:30616"/>
    </ligand>
</feature>
<dbReference type="GO" id="GO:0004674">
    <property type="term" value="F:protein serine/threonine kinase activity"/>
    <property type="evidence" value="ECO:0000318"/>
    <property type="project" value="GO_Central"/>
</dbReference>
<gene>
    <name evidence="11" type="ORF">KFL_004990010</name>
</gene>
<proteinExistence type="predicted"/>
<dbReference type="Gene3D" id="1.20.930.20">
    <property type="entry name" value="Adaptor protein Cbl, N-terminal domain"/>
    <property type="match status" value="1"/>
</dbReference>
<evidence type="ECO:0000256" key="7">
    <source>
        <dbReference type="ARBA" id="ARBA00022840"/>
    </source>
</evidence>
<evidence type="ECO:0000313" key="11">
    <source>
        <dbReference type="EMBL" id="GAQ89216.1"/>
    </source>
</evidence>
<evidence type="ECO:0000256" key="6">
    <source>
        <dbReference type="ARBA" id="ARBA00022777"/>
    </source>
</evidence>
<keyword evidence="1 11" id="KW-0723">Serine/threonine-protein kinase</keyword>
<keyword evidence="6 11" id="KW-0418">Kinase</keyword>
<dbReference type="SMART" id="SM00368">
    <property type="entry name" value="LRR_RI"/>
    <property type="match status" value="6"/>
</dbReference>
<dbReference type="STRING" id="105231.A0A1Y1IKC5"/>
<dbReference type="InterPro" id="IPR006597">
    <property type="entry name" value="Sel1-like"/>
</dbReference>